<accession>A0A481YQT9</accession>
<proteinExistence type="predicted"/>
<protein>
    <submittedName>
        <fullName evidence="1">E3 ubiquitin-protein ligase</fullName>
    </submittedName>
</protein>
<dbReference type="EMBL" id="MK500327">
    <property type="protein sequence ID" value="QBK85581.1"/>
    <property type="molecule type" value="Genomic_DNA"/>
</dbReference>
<gene>
    <name evidence="1" type="ORF">LCMAC101_01760</name>
</gene>
<organism evidence="1">
    <name type="scientific">Marseillevirus LCMAC101</name>
    <dbReference type="NCBI Taxonomy" id="2506602"/>
    <lineage>
        <taxon>Viruses</taxon>
        <taxon>Varidnaviria</taxon>
        <taxon>Bamfordvirae</taxon>
        <taxon>Nucleocytoviricota</taxon>
        <taxon>Megaviricetes</taxon>
        <taxon>Pimascovirales</taxon>
        <taxon>Pimascovirales incertae sedis</taxon>
        <taxon>Marseilleviridae</taxon>
    </lineage>
</organism>
<dbReference type="SUPFAM" id="SSF57850">
    <property type="entry name" value="RING/U-box"/>
    <property type="match status" value="1"/>
</dbReference>
<evidence type="ECO:0000313" key="1">
    <source>
        <dbReference type="EMBL" id="QBK85581.1"/>
    </source>
</evidence>
<reference evidence="1" key="1">
    <citation type="journal article" date="2019" name="MBio">
        <title>Virus Genomes from Deep Sea Sediments Expand the Ocean Megavirome and Support Independent Origins of Viral Gigantism.</title>
        <authorList>
            <person name="Backstrom D."/>
            <person name="Yutin N."/>
            <person name="Jorgensen S.L."/>
            <person name="Dharamshi J."/>
            <person name="Homa F."/>
            <person name="Zaremba-Niedwiedzka K."/>
            <person name="Spang A."/>
            <person name="Wolf Y.I."/>
            <person name="Koonin E.V."/>
            <person name="Ettema T.J."/>
        </authorList>
    </citation>
    <scope>NUCLEOTIDE SEQUENCE</scope>
</reference>
<sequence>MDNGLFELCPICWDVYNRSTKKRVSCIHCGKSACKKCTEENLLQKLTSQYSQPNCSNPDCGKLWNNDFLRCNLTQKFYKELEELREEDAFANEEANIFPQFQEFAKKYSKKKEKYGNFDQINEEIKRIDRVLAPMQSRREKLVQINLEMKNLRNGKDPYYFRDPKAPQNEKSKDVTGIKVCPKEDCRGYLDKNYVCGMCNIEACKKCCCIKEENHRCDPDQIKTVNEIKKISKACPTCGIFTEKIIGCPDMWCVNCKKGWNWDTEEVMEGRIVNPEYFDWINRNIDHVTVREDGDTPCGGLPDYHIVRRGYGSNITDAYRKIAHINDYERGTWVEKVTNIDCYYVGYLAREVSRKELIKKRAMVKNMERRNREVLSILDTFLACCIDIFRYLVHKPSRIKGEKGYKDLEKLRIRTNIALRDLGRKYKMSTPTIEEFE</sequence>
<name>A0A481YQT9_9VIRU</name>